<gene>
    <name evidence="7" type="ORF">A2209_04255</name>
</gene>
<evidence type="ECO:0000313" key="7">
    <source>
        <dbReference type="EMBL" id="OGK65009.1"/>
    </source>
</evidence>
<dbReference type="PANTHER" id="PTHR47891:SF2">
    <property type="entry name" value="MAGNESIUM AND COBALT TRANSPORTER"/>
    <property type="match status" value="1"/>
</dbReference>
<comment type="subcellular location">
    <subcellularLocation>
        <location evidence="1">Membrane</location>
        <topology evidence="1">Multi-pass membrane protein</topology>
    </subcellularLocation>
</comment>
<dbReference type="Pfam" id="PF01544">
    <property type="entry name" value="CorA"/>
    <property type="match status" value="1"/>
</dbReference>
<dbReference type="Proteomes" id="UP000178450">
    <property type="component" value="Unassembled WGS sequence"/>
</dbReference>
<organism evidence="7 8">
    <name type="scientific">Candidatus Roizmanbacteria bacterium RIFOXYA1_FULL_41_12</name>
    <dbReference type="NCBI Taxonomy" id="1802082"/>
    <lineage>
        <taxon>Bacteria</taxon>
        <taxon>Candidatus Roizmaniibacteriota</taxon>
    </lineage>
</organism>
<dbReference type="InterPro" id="IPR002523">
    <property type="entry name" value="MgTranspt_CorA/ZnTranspt_ZntB"/>
</dbReference>
<feature type="transmembrane region" description="Helical" evidence="6">
    <location>
        <begin position="250"/>
        <end position="269"/>
    </location>
</feature>
<keyword evidence="5 6" id="KW-0472">Membrane</keyword>
<name>A0A1F7KAY9_9BACT</name>
<dbReference type="GO" id="GO:0016020">
    <property type="term" value="C:membrane"/>
    <property type="evidence" value="ECO:0007669"/>
    <property type="project" value="UniProtKB-SubCell"/>
</dbReference>
<dbReference type="InterPro" id="IPR045861">
    <property type="entry name" value="CorA_cytoplasmic_dom"/>
</dbReference>
<dbReference type="EMBL" id="MGBG01000013">
    <property type="protein sequence ID" value="OGK65009.1"/>
    <property type="molecule type" value="Genomic_DNA"/>
</dbReference>
<evidence type="ECO:0000256" key="5">
    <source>
        <dbReference type="ARBA" id="ARBA00023136"/>
    </source>
</evidence>
<dbReference type="GO" id="GO:0046873">
    <property type="term" value="F:metal ion transmembrane transporter activity"/>
    <property type="evidence" value="ECO:0007669"/>
    <property type="project" value="InterPro"/>
</dbReference>
<evidence type="ECO:0000256" key="3">
    <source>
        <dbReference type="ARBA" id="ARBA00022692"/>
    </source>
</evidence>
<dbReference type="AlphaFoldDB" id="A0A1F7KAY9"/>
<evidence type="ECO:0000313" key="8">
    <source>
        <dbReference type="Proteomes" id="UP000178450"/>
    </source>
</evidence>
<sequence>MLILRKTQQADRLAEVKLVRHGDWINVIDPSEKEIQELVNKYKVPAEFVHASLDLKERSRIDTVKNWKLFIIRIPVKKETKFLIIPIGVVVNEYNIITICAKENEVVNRFLTDKMNGFYTSKRTRFLLYLIKNANYYFDRYVEELQEITTRVEHRLLHSQANAEVISFLEIQKTITYFHSALINNGMLFEKIIVNKKIEIFPADKEILEDMIIENKELLETVTIFMNNINSTMDAYASVISNNLNITMKFLTSLTIILNLPNIITSFYGMNVKLPMAQDPMAYLTILLLCLSLIIFSLYFFFRKRWL</sequence>
<comment type="caution">
    <text evidence="7">The sequence shown here is derived from an EMBL/GenBank/DDBJ whole genome shotgun (WGS) entry which is preliminary data.</text>
</comment>
<dbReference type="Gene3D" id="3.30.460.20">
    <property type="entry name" value="CorA soluble domain-like"/>
    <property type="match status" value="1"/>
</dbReference>
<evidence type="ECO:0008006" key="9">
    <source>
        <dbReference type="Google" id="ProtNLM"/>
    </source>
</evidence>
<keyword evidence="4 6" id="KW-1133">Transmembrane helix</keyword>
<dbReference type="InterPro" id="IPR047199">
    <property type="entry name" value="CorA-like"/>
</dbReference>
<accession>A0A1F7KAY9</accession>
<dbReference type="PANTHER" id="PTHR47891">
    <property type="entry name" value="TRANSPORTER-RELATED"/>
    <property type="match status" value="1"/>
</dbReference>
<evidence type="ECO:0000256" key="2">
    <source>
        <dbReference type="ARBA" id="ARBA00009765"/>
    </source>
</evidence>
<evidence type="ECO:0000256" key="4">
    <source>
        <dbReference type="ARBA" id="ARBA00022989"/>
    </source>
</evidence>
<reference evidence="7 8" key="1">
    <citation type="journal article" date="2016" name="Nat. Commun.">
        <title>Thousands of microbial genomes shed light on interconnected biogeochemical processes in an aquifer system.</title>
        <authorList>
            <person name="Anantharaman K."/>
            <person name="Brown C.T."/>
            <person name="Hug L.A."/>
            <person name="Sharon I."/>
            <person name="Castelle C.J."/>
            <person name="Probst A.J."/>
            <person name="Thomas B.C."/>
            <person name="Singh A."/>
            <person name="Wilkins M.J."/>
            <person name="Karaoz U."/>
            <person name="Brodie E.L."/>
            <person name="Williams K.H."/>
            <person name="Hubbard S.S."/>
            <person name="Banfield J.F."/>
        </authorList>
    </citation>
    <scope>NUCLEOTIDE SEQUENCE [LARGE SCALE GENOMIC DNA]</scope>
</reference>
<keyword evidence="3 6" id="KW-0812">Transmembrane</keyword>
<comment type="similarity">
    <text evidence="2">Belongs to the CorA metal ion transporter (MIT) (TC 1.A.35) family.</text>
</comment>
<feature type="transmembrane region" description="Helical" evidence="6">
    <location>
        <begin position="281"/>
        <end position="302"/>
    </location>
</feature>
<dbReference type="CDD" id="cd12827">
    <property type="entry name" value="EcCorA_ZntB-like_u2"/>
    <property type="match status" value="1"/>
</dbReference>
<dbReference type="Gene3D" id="1.20.58.340">
    <property type="entry name" value="Magnesium transport protein CorA, transmembrane region"/>
    <property type="match status" value="2"/>
</dbReference>
<evidence type="ECO:0000256" key="6">
    <source>
        <dbReference type="SAM" id="Phobius"/>
    </source>
</evidence>
<dbReference type="SUPFAM" id="SSF143865">
    <property type="entry name" value="CorA soluble domain-like"/>
    <property type="match status" value="1"/>
</dbReference>
<dbReference type="SUPFAM" id="SSF144083">
    <property type="entry name" value="Magnesium transport protein CorA, transmembrane region"/>
    <property type="match status" value="1"/>
</dbReference>
<dbReference type="InterPro" id="IPR045863">
    <property type="entry name" value="CorA_TM1_TM2"/>
</dbReference>
<evidence type="ECO:0000256" key="1">
    <source>
        <dbReference type="ARBA" id="ARBA00004141"/>
    </source>
</evidence>
<proteinExistence type="inferred from homology"/>
<protein>
    <recommendedName>
        <fullName evidence="9">Magnesium transporter</fullName>
    </recommendedName>
</protein>